<dbReference type="RefSeq" id="XP_058337084.1">
    <property type="nucleotide sequence ID" value="XM_058492127.1"/>
</dbReference>
<evidence type="ECO:0000313" key="2">
    <source>
        <dbReference type="Proteomes" id="UP001234581"/>
    </source>
</evidence>
<comment type="caution">
    <text evidence="1">The sequence shown here is derived from an EMBL/GenBank/DDBJ whole genome shotgun (WGS) entry which is preliminary data.</text>
</comment>
<proteinExistence type="predicted"/>
<dbReference type="AlphaFoldDB" id="A0AAD7UTF8"/>
<organism evidence="1 2">
    <name type="scientific">Lichtheimia ornata</name>
    <dbReference type="NCBI Taxonomy" id="688661"/>
    <lineage>
        <taxon>Eukaryota</taxon>
        <taxon>Fungi</taxon>
        <taxon>Fungi incertae sedis</taxon>
        <taxon>Mucoromycota</taxon>
        <taxon>Mucoromycotina</taxon>
        <taxon>Mucoromycetes</taxon>
        <taxon>Mucorales</taxon>
        <taxon>Lichtheimiaceae</taxon>
        <taxon>Lichtheimia</taxon>
    </lineage>
</organism>
<dbReference type="Proteomes" id="UP001234581">
    <property type="component" value="Unassembled WGS sequence"/>
</dbReference>
<dbReference type="EMBL" id="JARTCD010000115">
    <property type="protein sequence ID" value="KAJ8652170.1"/>
    <property type="molecule type" value="Genomic_DNA"/>
</dbReference>
<keyword evidence="2" id="KW-1185">Reference proteome</keyword>
<name>A0AAD7UTF8_9FUNG</name>
<gene>
    <name evidence="1" type="ORF">O0I10_012181</name>
</gene>
<reference evidence="1 2" key="1">
    <citation type="submission" date="2023-03" db="EMBL/GenBank/DDBJ databases">
        <title>Genome sequence of Lichtheimia ornata CBS 291.66.</title>
        <authorList>
            <person name="Mohabir J.T."/>
            <person name="Shea T.P."/>
            <person name="Kurbessoian T."/>
            <person name="Berby B."/>
            <person name="Fontaine J."/>
            <person name="Livny J."/>
            <person name="Gnirke A."/>
            <person name="Stajich J.E."/>
            <person name="Cuomo C.A."/>
        </authorList>
    </citation>
    <scope>NUCLEOTIDE SEQUENCE [LARGE SCALE GENOMIC DNA]</scope>
    <source>
        <strain evidence="1">CBS 291.66</strain>
    </source>
</reference>
<accession>A0AAD7UTF8</accession>
<dbReference type="GeneID" id="83219568"/>
<evidence type="ECO:0000313" key="1">
    <source>
        <dbReference type="EMBL" id="KAJ8652170.1"/>
    </source>
</evidence>
<sequence length="84" mass="9024">MADIIPQVPVRIPLGISSIVGSYDSYATVWSALSWPYQLRLMITALAVGSQTVTRPNMLARAAPVLEDAIENAMASLVIRRGAP</sequence>
<protein>
    <submittedName>
        <fullName evidence="1">Uncharacterized protein</fullName>
    </submittedName>
</protein>